<name>A0A523BF65_9CREN</name>
<feature type="binding site" evidence="4">
    <location>
        <position position="97"/>
    </location>
    <ligand>
        <name>Zn(2+)</name>
        <dbReference type="ChEBI" id="CHEBI:29105"/>
    </ligand>
</feature>
<feature type="binding site" evidence="4">
    <location>
        <position position="73"/>
    </location>
    <ligand>
        <name>Zn(2+)</name>
        <dbReference type="ChEBI" id="CHEBI:29105"/>
    </ligand>
</feature>
<reference evidence="6 8" key="1">
    <citation type="journal article" date="2019" name="Nat. Microbiol.">
        <title>Expanding anaerobic alkane metabolism in the domain of Archaea.</title>
        <authorList>
            <person name="Wang Y."/>
            <person name="Wegener G."/>
            <person name="Hou J."/>
            <person name="Wang F."/>
            <person name="Xiao X."/>
        </authorList>
    </citation>
    <scope>NUCLEOTIDE SEQUENCE [LARGE SCALE GENOMIC DNA]</scope>
    <source>
        <strain evidence="6">WYZ-LMO11</strain>
    </source>
</reference>
<dbReference type="NCBIfam" id="TIGR00100">
    <property type="entry name" value="hypA"/>
    <property type="match status" value="1"/>
</dbReference>
<reference evidence="5 7" key="2">
    <citation type="journal article" date="2019" name="Nat. Microbiol.">
        <title>Wide diversity of methane and short-chain alkane metabolisms in uncultured archaea.</title>
        <authorList>
            <person name="Borrel G."/>
            <person name="Adam P.S."/>
            <person name="McKay L.J."/>
            <person name="Chen L.X."/>
            <person name="Sierra-Garcia I.N."/>
            <person name="Sieber C.M."/>
            <person name="Letourneur Q."/>
            <person name="Ghozlane A."/>
            <person name="Andersen G.L."/>
            <person name="Li W.J."/>
            <person name="Hallam S.J."/>
            <person name="Muyzer G."/>
            <person name="de Oliveira V.M."/>
            <person name="Inskeep W.P."/>
            <person name="Banfield J.F."/>
            <person name="Gribaldo S."/>
        </authorList>
    </citation>
    <scope>NUCLEOTIDE SEQUENCE [LARGE SCALE GENOMIC DNA]</scope>
    <source>
        <strain evidence="5">Verst-YHS</strain>
    </source>
</reference>
<dbReference type="Proteomes" id="UP000317265">
    <property type="component" value="Unassembled WGS sequence"/>
</dbReference>
<dbReference type="PIRSF" id="PIRSF004761">
    <property type="entry name" value="Hydrgn_mat_HypA"/>
    <property type="match status" value="1"/>
</dbReference>
<evidence type="ECO:0000256" key="3">
    <source>
        <dbReference type="ARBA" id="ARBA00022833"/>
    </source>
</evidence>
<keyword evidence="1 4" id="KW-0533">Nickel</keyword>
<dbReference type="Proteomes" id="UP000316080">
    <property type="component" value="Unassembled WGS sequence"/>
</dbReference>
<dbReference type="GO" id="GO:0016151">
    <property type="term" value="F:nickel cation binding"/>
    <property type="evidence" value="ECO:0007669"/>
    <property type="project" value="UniProtKB-UniRule"/>
</dbReference>
<dbReference type="GO" id="GO:0008270">
    <property type="term" value="F:zinc ion binding"/>
    <property type="evidence" value="ECO:0007669"/>
    <property type="project" value="UniProtKB-UniRule"/>
</dbReference>
<comment type="function">
    <text evidence="4">Involved in the maturation of [NiFe] hydrogenases. Required for nickel insertion into the metal center of the hydrogenase.</text>
</comment>
<dbReference type="AlphaFoldDB" id="A0A523BF65"/>
<keyword evidence="3 4" id="KW-0862">Zinc</keyword>
<dbReference type="Gene3D" id="3.30.2320.80">
    <property type="match status" value="1"/>
</dbReference>
<dbReference type="PANTHER" id="PTHR34535">
    <property type="entry name" value="HYDROGENASE MATURATION FACTOR HYPA"/>
    <property type="match status" value="1"/>
</dbReference>
<evidence type="ECO:0000256" key="4">
    <source>
        <dbReference type="HAMAP-Rule" id="MF_00213"/>
    </source>
</evidence>
<sequence length="118" mass="13833">MHEFSLASSVINYIEDLSRKMGLKKITSIHIELGEMTHINPSQFRFCFKVLSKGTIGENSRLYIRKRKPIFICKNCKRRIKKDVNEIIAFQMKCPYCKGKIELERGKELVIKKIKGIR</sequence>
<evidence type="ECO:0000313" key="6">
    <source>
        <dbReference type="EMBL" id="TDA39462.1"/>
    </source>
</evidence>
<evidence type="ECO:0000256" key="2">
    <source>
        <dbReference type="ARBA" id="ARBA00022723"/>
    </source>
</evidence>
<evidence type="ECO:0000256" key="1">
    <source>
        <dbReference type="ARBA" id="ARBA00022596"/>
    </source>
</evidence>
<evidence type="ECO:0000313" key="5">
    <source>
        <dbReference type="EMBL" id="RZN56098.1"/>
    </source>
</evidence>
<dbReference type="EMBL" id="RXIH01000030">
    <property type="protein sequence ID" value="RZN56098.1"/>
    <property type="molecule type" value="Genomic_DNA"/>
</dbReference>
<keyword evidence="2 4" id="KW-0479">Metal-binding</keyword>
<dbReference type="EMBL" id="QNVI01000026">
    <property type="protein sequence ID" value="TDA39462.1"/>
    <property type="molecule type" value="Genomic_DNA"/>
</dbReference>
<dbReference type="PANTHER" id="PTHR34535:SF3">
    <property type="entry name" value="HYDROGENASE MATURATION FACTOR HYPA"/>
    <property type="match status" value="1"/>
</dbReference>
<comment type="similarity">
    <text evidence="4">Belongs to the HypA/HybF family.</text>
</comment>
<evidence type="ECO:0000313" key="7">
    <source>
        <dbReference type="Proteomes" id="UP000316080"/>
    </source>
</evidence>
<feature type="binding site" evidence="4">
    <location>
        <position position="76"/>
    </location>
    <ligand>
        <name>Zn(2+)</name>
        <dbReference type="ChEBI" id="CHEBI:29105"/>
    </ligand>
</feature>
<dbReference type="InterPro" id="IPR000688">
    <property type="entry name" value="HypA/HybF"/>
</dbReference>
<accession>A0A523BF65</accession>
<proteinExistence type="inferred from homology"/>
<comment type="caution">
    <text evidence="6">The sequence shown here is derived from an EMBL/GenBank/DDBJ whole genome shotgun (WGS) entry which is preliminary data.</text>
</comment>
<organism evidence="6 8">
    <name type="scientific">Thermoproteota archaeon</name>
    <dbReference type="NCBI Taxonomy" id="2056631"/>
    <lineage>
        <taxon>Archaea</taxon>
        <taxon>Thermoproteota</taxon>
    </lineage>
</organism>
<dbReference type="GO" id="GO:0051604">
    <property type="term" value="P:protein maturation"/>
    <property type="evidence" value="ECO:0007669"/>
    <property type="project" value="InterPro"/>
</dbReference>
<feature type="binding site" evidence="4">
    <location>
        <position position="94"/>
    </location>
    <ligand>
        <name>Zn(2+)</name>
        <dbReference type="ChEBI" id="CHEBI:29105"/>
    </ligand>
</feature>
<gene>
    <name evidence="4 6" type="primary">hypA</name>
    <name evidence="6" type="ORF">DSO09_02270</name>
    <name evidence="5" type="ORF">EF809_03580</name>
</gene>
<evidence type="ECO:0000313" key="8">
    <source>
        <dbReference type="Proteomes" id="UP000317265"/>
    </source>
</evidence>
<dbReference type="Pfam" id="PF01155">
    <property type="entry name" value="HypA"/>
    <property type="match status" value="1"/>
</dbReference>
<feature type="binding site" evidence="4">
    <location>
        <position position="2"/>
    </location>
    <ligand>
        <name>Ni(2+)</name>
        <dbReference type="ChEBI" id="CHEBI:49786"/>
    </ligand>
</feature>
<dbReference type="HAMAP" id="MF_00213">
    <property type="entry name" value="HypA_HybF"/>
    <property type="match status" value="1"/>
</dbReference>
<protein>
    <recommendedName>
        <fullName evidence="4">Hydrogenase maturation factor HypA</fullName>
    </recommendedName>
</protein>